<evidence type="ECO:0000313" key="2">
    <source>
        <dbReference type="EMBL" id="KAJ8882421.1"/>
    </source>
</evidence>
<feature type="region of interest" description="Disordered" evidence="1">
    <location>
        <begin position="1"/>
        <end position="43"/>
    </location>
</feature>
<sequence>MSQRTGRATINYLPAQPSRRDHDQSGVHPFKVLDGTPDRTADTQQRATFVSKKMPDARRMIPEVLEIALLPKDKTGRPPTWNSKDFQASGKLSTSARKRKLKFCGCQHISYVPREKKKKKKKKSTHRHGFEEIWLALIIEVLRADEGEERRVWSSAGMQERGKRETPEKTFQPVASFGTISTYENTAGNGTHGSSSLTTAPRQPRYSLVI</sequence>
<keyword evidence="3" id="KW-1185">Reference proteome</keyword>
<dbReference type="Proteomes" id="UP001159363">
    <property type="component" value="Chromosome 4"/>
</dbReference>
<gene>
    <name evidence="2" type="ORF">PR048_014229</name>
</gene>
<name>A0ABQ9HDL9_9NEOP</name>
<accession>A0ABQ9HDL9</accession>
<dbReference type="EMBL" id="JARBHB010000005">
    <property type="protein sequence ID" value="KAJ8882421.1"/>
    <property type="molecule type" value="Genomic_DNA"/>
</dbReference>
<feature type="region of interest" description="Disordered" evidence="1">
    <location>
        <begin position="182"/>
        <end position="210"/>
    </location>
</feature>
<reference evidence="2 3" key="1">
    <citation type="submission" date="2023-02" db="EMBL/GenBank/DDBJ databases">
        <title>LHISI_Scaffold_Assembly.</title>
        <authorList>
            <person name="Stuart O.P."/>
            <person name="Cleave R."/>
            <person name="Magrath M.J.L."/>
            <person name="Mikheyev A.S."/>
        </authorList>
    </citation>
    <scope>NUCLEOTIDE SEQUENCE [LARGE SCALE GENOMIC DNA]</scope>
    <source>
        <strain evidence="2">Daus_M_001</strain>
        <tissue evidence="2">Leg muscle</tissue>
    </source>
</reference>
<organism evidence="2 3">
    <name type="scientific">Dryococelus australis</name>
    <dbReference type="NCBI Taxonomy" id="614101"/>
    <lineage>
        <taxon>Eukaryota</taxon>
        <taxon>Metazoa</taxon>
        <taxon>Ecdysozoa</taxon>
        <taxon>Arthropoda</taxon>
        <taxon>Hexapoda</taxon>
        <taxon>Insecta</taxon>
        <taxon>Pterygota</taxon>
        <taxon>Neoptera</taxon>
        <taxon>Polyneoptera</taxon>
        <taxon>Phasmatodea</taxon>
        <taxon>Verophasmatodea</taxon>
        <taxon>Anareolatae</taxon>
        <taxon>Phasmatidae</taxon>
        <taxon>Eurycanthinae</taxon>
        <taxon>Dryococelus</taxon>
    </lineage>
</organism>
<comment type="caution">
    <text evidence="2">The sequence shown here is derived from an EMBL/GenBank/DDBJ whole genome shotgun (WGS) entry which is preliminary data.</text>
</comment>
<evidence type="ECO:0000256" key="1">
    <source>
        <dbReference type="SAM" id="MobiDB-lite"/>
    </source>
</evidence>
<protein>
    <submittedName>
        <fullName evidence="2">Uncharacterized protein</fullName>
    </submittedName>
</protein>
<proteinExistence type="predicted"/>
<evidence type="ECO:0000313" key="3">
    <source>
        <dbReference type="Proteomes" id="UP001159363"/>
    </source>
</evidence>
<feature type="compositionally biased region" description="Polar residues" evidence="1">
    <location>
        <begin position="182"/>
        <end position="201"/>
    </location>
</feature>